<name>A0A382M4B6_9ZZZZ</name>
<sequence length="173" mass="19195">RIYTREILTAAVDKFVNEQVITGRAVGELNHPESPSINLDKVSHRITELKWDGNNVMGKALILDTPMGQIVKGLVEGGVQLGVSSRGMGSLDFKDGANYVRDDFMLNTIDIVQDPSAPNAFVNGIMEGVNWEQDRPGHYIRTIEEGETEVKESKVCFSEEQQTAGFEHFLSKL</sequence>
<organism evidence="1">
    <name type="scientific">marine metagenome</name>
    <dbReference type="NCBI Taxonomy" id="408172"/>
    <lineage>
        <taxon>unclassified sequences</taxon>
        <taxon>metagenomes</taxon>
        <taxon>ecological metagenomes</taxon>
    </lineage>
</organism>
<evidence type="ECO:0008006" key="2">
    <source>
        <dbReference type="Google" id="ProtNLM"/>
    </source>
</evidence>
<feature type="non-terminal residue" evidence="1">
    <location>
        <position position="1"/>
    </location>
</feature>
<protein>
    <recommendedName>
        <fullName evidence="2">Primosomal protein</fullName>
    </recommendedName>
</protein>
<gene>
    <name evidence="1" type="ORF">METZ01_LOCUS295381</name>
</gene>
<dbReference type="EMBL" id="UINC01090516">
    <property type="protein sequence ID" value="SVC42527.1"/>
    <property type="molecule type" value="Genomic_DNA"/>
</dbReference>
<accession>A0A382M4B6</accession>
<dbReference type="AlphaFoldDB" id="A0A382M4B6"/>
<reference evidence="1" key="1">
    <citation type="submission" date="2018-05" db="EMBL/GenBank/DDBJ databases">
        <authorList>
            <person name="Lanie J.A."/>
            <person name="Ng W.-L."/>
            <person name="Kazmierczak K.M."/>
            <person name="Andrzejewski T.M."/>
            <person name="Davidsen T.M."/>
            <person name="Wayne K.J."/>
            <person name="Tettelin H."/>
            <person name="Glass J.I."/>
            <person name="Rusch D."/>
            <person name="Podicherti R."/>
            <person name="Tsui H.-C.T."/>
            <person name="Winkler M.E."/>
        </authorList>
    </citation>
    <scope>NUCLEOTIDE SEQUENCE</scope>
</reference>
<dbReference type="InterPro" id="IPR005082">
    <property type="entry name" value="Peptidase_U9_T4_prohead"/>
</dbReference>
<proteinExistence type="predicted"/>
<evidence type="ECO:0000313" key="1">
    <source>
        <dbReference type="EMBL" id="SVC42527.1"/>
    </source>
</evidence>
<dbReference type="Pfam" id="PF03420">
    <property type="entry name" value="Peptidase_S77"/>
    <property type="match status" value="1"/>
</dbReference>